<evidence type="ECO:0000313" key="2">
    <source>
        <dbReference type="Proteomes" id="UP000034774"/>
    </source>
</evidence>
<dbReference type="EMBL" id="LBVU01000002">
    <property type="protein sequence ID" value="KKQ92515.1"/>
    <property type="molecule type" value="Genomic_DNA"/>
</dbReference>
<evidence type="ECO:0000313" key="1">
    <source>
        <dbReference type="EMBL" id="KKQ92515.1"/>
    </source>
</evidence>
<proteinExistence type="predicted"/>
<dbReference type="Proteomes" id="UP000034774">
    <property type="component" value="Unassembled WGS sequence"/>
</dbReference>
<sequence>MVGQNKKFSNFYLTGGTALAGYYLNHRYSEDLDFFSTEEFTFVDVANFIFSSKKELGYTTIERLKTNVNGFKLKWNNGEELIIDFVYYSFPQLGKPSYFRGVKIDSIKDIYANKVETILLRKKARDFIDLYEIAKRKKWRLKRALDLHRIKFDIKISEVELVKNLLKVNELEDFPRMKIKLDRQKMIRFFENEARKLGEKILL</sequence>
<organism evidence="1 2">
    <name type="scientific">Candidatus Woesebacteria bacterium GW2011_GWB1_39_10</name>
    <dbReference type="NCBI Taxonomy" id="1618572"/>
    <lineage>
        <taxon>Bacteria</taxon>
        <taxon>Candidatus Woeseibacteriota</taxon>
    </lineage>
</organism>
<dbReference type="AlphaFoldDB" id="A0A0G0LWW3"/>
<gene>
    <name evidence="1" type="ORF">UT17_C0002G0178</name>
</gene>
<evidence type="ECO:0008006" key="3">
    <source>
        <dbReference type="Google" id="ProtNLM"/>
    </source>
</evidence>
<reference evidence="1 2" key="1">
    <citation type="journal article" date="2015" name="Nature">
        <title>rRNA introns, odd ribosomes, and small enigmatic genomes across a large radiation of phyla.</title>
        <authorList>
            <person name="Brown C.T."/>
            <person name="Hug L.A."/>
            <person name="Thomas B.C."/>
            <person name="Sharon I."/>
            <person name="Castelle C.J."/>
            <person name="Singh A."/>
            <person name="Wilkins M.J."/>
            <person name="Williams K.H."/>
            <person name="Banfield J.F."/>
        </authorList>
    </citation>
    <scope>NUCLEOTIDE SEQUENCE [LARGE SCALE GENOMIC DNA]</scope>
</reference>
<protein>
    <recommendedName>
        <fullName evidence="3">Nucleotidyl transferase AbiEii/AbiGii toxin family protein</fullName>
    </recommendedName>
</protein>
<dbReference type="Gene3D" id="3.10.450.620">
    <property type="entry name" value="JHP933, nucleotidyltransferase-like core domain"/>
    <property type="match status" value="1"/>
</dbReference>
<name>A0A0G0LWW3_9BACT</name>
<dbReference type="Pfam" id="PF08843">
    <property type="entry name" value="AbiEii"/>
    <property type="match status" value="1"/>
</dbReference>
<dbReference type="STRING" id="1618572.UT17_C0002G0178"/>
<accession>A0A0G0LWW3</accession>
<comment type="caution">
    <text evidence="1">The sequence shown here is derived from an EMBL/GenBank/DDBJ whole genome shotgun (WGS) entry which is preliminary data.</text>
</comment>
<dbReference type="InterPro" id="IPR014942">
    <property type="entry name" value="AbiEii"/>
</dbReference>